<keyword evidence="1" id="KW-1133">Transmembrane helix</keyword>
<evidence type="ECO:0000256" key="1">
    <source>
        <dbReference type="SAM" id="Phobius"/>
    </source>
</evidence>
<feature type="transmembrane region" description="Helical" evidence="1">
    <location>
        <begin position="6"/>
        <end position="31"/>
    </location>
</feature>
<protein>
    <submittedName>
        <fullName evidence="2">Uncharacterized protein</fullName>
    </submittedName>
</protein>
<dbReference type="EMBL" id="JBHSFQ010000023">
    <property type="protein sequence ID" value="MFC4564306.1"/>
    <property type="molecule type" value="Genomic_DNA"/>
</dbReference>
<gene>
    <name evidence="2" type="ORF">ACFO4E_20785</name>
</gene>
<comment type="caution">
    <text evidence="2">The sequence shown here is derived from an EMBL/GenBank/DDBJ whole genome shotgun (WGS) entry which is preliminary data.</text>
</comment>
<name>A0ABV9E1M5_9ACTN</name>
<reference evidence="3" key="1">
    <citation type="journal article" date="2019" name="Int. J. Syst. Evol. Microbiol.">
        <title>The Global Catalogue of Microorganisms (GCM) 10K type strain sequencing project: providing services to taxonomists for standard genome sequencing and annotation.</title>
        <authorList>
            <consortium name="The Broad Institute Genomics Platform"/>
            <consortium name="The Broad Institute Genome Sequencing Center for Infectious Disease"/>
            <person name="Wu L."/>
            <person name="Ma J."/>
        </authorList>
    </citation>
    <scope>NUCLEOTIDE SEQUENCE [LARGE SCALE GENOMIC DNA]</scope>
    <source>
        <strain evidence="3">XZYJ18</strain>
    </source>
</reference>
<sequence length="52" mass="5475">MGELTVVSLIMLIAIMAIPVSMIAAGAVYCVRLARKGTEATLTGALKRRELA</sequence>
<keyword evidence="1" id="KW-0472">Membrane</keyword>
<accession>A0ABV9E1M5</accession>
<dbReference type="RefSeq" id="WP_378577300.1">
    <property type="nucleotide sequence ID" value="NZ_JBHSFQ010000023.1"/>
</dbReference>
<keyword evidence="3" id="KW-1185">Reference proteome</keyword>
<dbReference type="Proteomes" id="UP001595923">
    <property type="component" value="Unassembled WGS sequence"/>
</dbReference>
<evidence type="ECO:0000313" key="3">
    <source>
        <dbReference type="Proteomes" id="UP001595923"/>
    </source>
</evidence>
<proteinExistence type="predicted"/>
<organism evidence="2 3">
    <name type="scientific">Nocardiopsis mangrovi</name>
    <dbReference type="NCBI Taxonomy" id="1179818"/>
    <lineage>
        <taxon>Bacteria</taxon>
        <taxon>Bacillati</taxon>
        <taxon>Actinomycetota</taxon>
        <taxon>Actinomycetes</taxon>
        <taxon>Streptosporangiales</taxon>
        <taxon>Nocardiopsidaceae</taxon>
        <taxon>Nocardiopsis</taxon>
    </lineage>
</organism>
<evidence type="ECO:0000313" key="2">
    <source>
        <dbReference type="EMBL" id="MFC4564306.1"/>
    </source>
</evidence>
<keyword evidence="1" id="KW-0812">Transmembrane</keyword>